<feature type="region of interest" description="Disordered" evidence="1">
    <location>
        <begin position="244"/>
        <end position="263"/>
    </location>
</feature>
<gene>
    <name evidence="3" type="ORF">G2W53_041016</name>
</gene>
<dbReference type="OrthoDB" id="1919407at2759"/>
<keyword evidence="2" id="KW-1133">Transmembrane helix</keyword>
<dbReference type="PANTHER" id="PTHR36361">
    <property type="entry name" value="PROTEIN APEM9"/>
    <property type="match status" value="1"/>
</dbReference>
<evidence type="ECO:0000313" key="4">
    <source>
        <dbReference type="Proteomes" id="UP000634136"/>
    </source>
</evidence>
<keyword evidence="4" id="KW-1185">Reference proteome</keyword>
<keyword evidence="2" id="KW-0472">Membrane</keyword>
<name>A0A834VYV5_9FABA</name>
<accession>A0A834VYV5</accession>
<keyword evidence="2" id="KW-0812">Transmembrane</keyword>
<evidence type="ECO:0000256" key="2">
    <source>
        <dbReference type="SAM" id="Phobius"/>
    </source>
</evidence>
<protein>
    <submittedName>
        <fullName evidence="3">Protein APEM9</fullName>
    </submittedName>
</protein>
<evidence type="ECO:0000313" key="3">
    <source>
        <dbReference type="EMBL" id="KAF7801905.1"/>
    </source>
</evidence>
<dbReference type="GO" id="GO:0015919">
    <property type="term" value="P:peroxisomal membrane transport"/>
    <property type="evidence" value="ECO:0007669"/>
    <property type="project" value="InterPro"/>
</dbReference>
<evidence type="ECO:0000256" key="1">
    <source>
        <dbReference type="SAM" id="MobiDB-lite"/>
    </source>
</evidence>
<dbReference type="PANTHER" id="PTHR36361:SF1">
    <property type="entry name" value="PROTEIN APEM9"/>
    <property type="match status" value="1"/>
</dbReference>
<dbReference type="InterPro" id="IPR034571">
    <property type="entry name" value="APEM9"/>
</dbReference>
<reference evidence="3" key="1">
    <citation type="submission" date="2020-09" db="EMBL/GenBank/DDBJ databases">
        <title>Genome-Enabled Discovery of Anthraquinone Biosynthesis in Senna tora.</title>
        <authorList>
            <person name="Kang S.-H."/>
            <person name="Pandey R.P."/>
            <person name="Lee C.-M."/>
            <person name="Sim J.-S."/>
            <person name="Jeong J.-T."/>
            <person name="Choi B.-S."/>
            <person name="Jung M."/>
            <person name="Ginzburg D."/>
            <person name="Zhao K."/>
            <person name="Won S.Y."/>
            <person name="Oh T.-J."/>
            <person name="Yu Y."/>
            <person name="Kim N.-H."/>
            <person name="Lee O.R."/>
            <person name="Lee T.-H."/>
            <person name="Bashyal P."/>
            <person name="Kim T.-S."/>
            <person name="Lee W.-H."/>
            <person name="Kawkins C."/>
            <person name="Kim C.-K."/>
            <person name="Kim J.S."/>
            <person name="Ahn B.O."/>
            <person name="Rhee S.Y."/>
            <person name="Sohng J.K."/>
        </authorList>
    </citation>
    <scope>NUCLEOTIDE SEQUENCE</scope>
    <source>
        <tissue evidence="3">Leaf</tissue>
    </source>
</reference>
<proteinExistence type="predicted"/>
<sequence length="388" mass="43211">MQSNLCKSLPQLERMGIITDINAAAIWEEIELAESYLVCSMFERAASLASSILKRLRDHVRDIATKEEAAQVYDMLESTGMVLVQSFKALERTSEILNQLGLYFVSVKSIPAQVFLTGYAYSALAILLKDGSPSGVREYLEEFLSGWILGDGQYCSAIAEANLEFESRYDLQFVLGIDKYLEIVEVYTVTLLGTVLNDVDLAISWVEKASLPKEKQQCLNLGLVVSCKELLRRLHSMRSFKSTSLSQIPPTQSPANNNEACSPTKQHVCEASPILKGKDPDNKKLNSKEVILKLSERIEPCLWCFRAIKLKFGAAQFVLSGGKIILGCLILLLYYVFRKKQASVKRVVGRQLAAVRRALVDMWQLAFSYQVNPLAAVQPLPTATRGGQ</sequence>
<feature type="transmembrane region" description="Helical" evidence="2">
    <location>
        <begin position="314"/>
        <end position="337"/>
    </location>
</feature>
<dbReference type="Proteomes" id="UP000634136">
    <property type="component" value="Unassembled WGS sequence"/>
</dbReference>
<organism evidence="3 4">
    <name type="scientific">Senna tora</name>
    <dbReference type="NCBI Taxonomy" id="362788"/>
    <lineage>
        <taxon>Eukaryota</taxon>
        <taxon>Viridiplantae</taxon>
        <taxon>Streptophyta</taxon>
        <taxon>Embryophyta</taxon>
        <taxon>Tracheophyta</taxon>
        <taxon>Spermatophyta</taxon>
        <taxon>Magnoliopsida</taxon>
        <taxon>eudicotyledons</taxon>
        <taxon>Gunneridae</taxon>
        <taxon>Pentapetalae</taxon>
        <taxon>rosids</taxon>
        <taxon>fabids</taxon>
        <taxon>Fabales</taxon>
        <taxon>Fabaceae</taxon>
        <taxon>Caesalpinioideae</taxon>
        <taxon>Cassia clade</taxon>
        <taxon>Senna</taxon>
    </lineage>
</organism>
<comment type="caution">
    <text evidence="3">The sequence shown here is derived from an EMBL/GenBank/DDBJ whole genome shotgun (WGS) entry which is preliminary data.</text>
</comment>
<dbReference type="EMBL" id="JAAIUW010000013">
    <property type="protein sequence ID" value="KAF7801905.1"/>
    <property type="molecule type" value="Genomic_DNA"/>
</dbReference>
<dbReference type="AlphaFoldDB" id="A0A834VYV5"/>